<keyword evidence="2" id="KW-1185">Reference proteome</keyword>
<gene>
    <name evidence="1" type="ORF">FC50_GL001520</name>
</gene>
<dbReference type="AlphaFoldDB" id="A0A0R1TWR8"/>
<reference evidence="1 2" key="1">
    <citation type="journal article" date="2015" name="Genome Announc.">
        <title>Expanding the biotechnology potential of lactobacilli through comparative genomics of 213 strains and associated genera.</title>
        <authorList>
            <person name="Sun Z."/>
            <person name="Harris H.M."/>
            <person name="McCann A."/>
            <person name="Guo C."/>
            <person name="Argimon S."/>
            <person name="Zhang W."/>
            <person name="Yang X."/>
            <person name="Jeffery I.B."/>
            <person name="Cooney J.C."/>
            <person name="Kagawa T.F."/>
            <person name="Liu W."/>
            <person name="Song Y."/>
            <person name="Salvetti E."/>
            <person name="Wrobel A."/>
            <person name="Rasinkangas P."/>
            <person name="Parkhill J."/>
            <person name="Rea M.C."/>
            <person name="O'Sullivan O."/>
            <person name="Ritari J."/>
            <person name="Douillard F.P."/>
            <person name="Paul Ross R."/>
            <person name="Yang R."/>
            <person name="Briner A.E."/>
            <person name="Felis G.E."/>
            <person name="de Vos W.M."/>
            <person name="Barrangou R."/>
            <person name="Klaenhammer T.R."/>
            <person name="Caufield P.W."/>
            <person name="Cui Y."/>
            <person name="Zhang H."/>
            <person name="O'Toole P.W."/>
        </authorList>
    </citation>
    <scope>NUCLEOTIDE SEQUENCE [LARGE SCALE GENOMIC DNA]</scope>
    <source>
        <strain evidence="1 2">DSM 15945</strain>
    </source>
</reference>
<evidence type="ECO:0000313" key="1">
    <source>
        <dbReference type="EMBL" id="KRL85660.1"/>
    </source>
</evidence>
<sequence length="51" mass="5384">MWKSSFGVDTIGLGSDCNDTLTEDGSDEIIGFSSSEFIGVGRLWATIGITP</sequence>
<comment type="caution">
    <text evidence="1">The sequence shown here is derived from an EMBL/GenBank/DDBJ whole genome shotgun (WGS) entry which is preliminary data.</text>
</comment>
<protein>
    <submittedName>
        <fullName evidence="1">Uncharacterized protein</fullName>
    </submittedName>
</protein>
<evidence type="ECO:0000313" key="2">
    <source>
        <dbReference type="Proteomes" id="UP000051922"/>
    </source>
</evidence>
<proteinExistence type="predicted"/>
<dbReference type="Proteomes" id="UP000051922">
    <property type="component" value="Unassembled WGS sequence"/>
</dbReference>
<dbReference type="EMBL" id="AZFJ01000051">
    <property type="protein sequence ID" value="KRL85660.1"/>
    <property type="molecule type" value="Genomic_DNA"/>
</dbReference>
<name>A0A0R1TWR8_9LACO</name>
<accession>A0A0R1TWR8</accession>
<organism evidence="1 2">
    <name type="scientific">Lacticaseibacillus pantheris DSM 15945 = JCM 12539 = NBRC 106106</name>
    <dbReference type="NCBI Taxonomy" id="1423783"/>
    <lineage>
        <taxon>Bacteria</taxon>
        <taxon>Bacillati</taxon>
        <taxon>Bacillota</taxon>
        <taxon>Bacilli</taxon>
        <taxon>Lactobacillales</taxon>
        <taxon>Lactobacillaceae</taxon>
        <taxon>Lacticaseibacillus</taxon>
    </lineage>
</organism>